<organism evidence="1 2">
    <name type="scientific">Lecanicillium saksenae</name>
    <dbReference type="NCBI Taxonomy" id="468837"/>
    <lineage>
        <taxon>Eukaryota</taxon>
        <taxon>Fungi</taxon>
        <taxon>Dikarya</taxon>
        <taxon>Ascomycota</taxon>
        <taxon>Pezizomycotina</taxon>
        <taxon>Sordariomycetes</taxon>
        <taxon>Hypocreomycetidae</taxon>
        <taxon>Hypocreales</taxon>
        <taxon>Cordycipitaceae</taxon>
        <taxon>Lecanicillium</taxon>
    </lineage>
</organism>
<evidence type="ECO:0000313" key="2">
    <source>
        <dbReference type="Proteomes" id="UP001148737"/>
    </source>
</evidence>
<keyword evidence="2" id="KW-1185">Reference proteome</keyword>
<gene>
    <name evidence="1" type="ORF">NLG97_g483</name>
</gene>
<dbReference type="Proteomes" id="UP001148737">
    <property type="component" value="Unassembled WGS sequence"/>
</dbReference>
<reference evidence="1" key="1">
    <citation type="submission" date="2022-07" db="EMBL/GenBank/DDBJ databases">
        <title>Genome Sequence of Lecanicillium saksenae.</title>
        <authorList>
            <person name="Buettner E."/>
        </authorList>
    </citation>
    <scope>NUCLEOTIDE SEQUENCE</scope>
    <source>
        <strain evidence="1">VT-O1</strain>
    </source>
</reference>
<dbReference type="EMBL" id="JANAKD010000016">
    <property type="protein sequence ID" value="KAJ3499269.1"/>
    <property type="molecule type" value="Genomic_DNA"/>
</dbReference>
<name>A0ACC1R889_9HYPO</name>
<protein>
    <submittedName>
        <fullName evidence="1">Uncharacterized protein</fullName>
    </submittedName>
</protein>
<accession>A0ACC1R889</accession>
<comment type="caution">
    <text evidence="1">The sequence shown here is derived from an EMBL/GenBank/DDBJ whole genome shotgun (WGS) entry which is preliminary data.</text>
</comment>
<sequence length="256" mass="29347">MLRDAIADLRNLLSENNFWSRHIPADGTQENLPDRAVQEDAIDNPLFPQNLNDDILREIPVLDPCYIAIDGRFIQAKSSKRVRLCRFKTFQGLPALQPCVETQEQMKMFEALKEWEAPGQGVYQQARAWACNIQAQPRLPTECRWLAATVYNFANEMLRPDNTPGYQEQMRAWLAHWYGVADILFSTLGLNLWTPEVDWFWHGNVHEVEPDTASARSSDYSTGSEGTVVHHVLSPEARVFIRGSVLHPINRPVNEY</sequence>
<evidence type="ECO:0000313" key="1">
    <source>
        <dbReference type="EMBL" id="KAJ3499269.1"/>
    </source>
</evidence>
<proteinExistence type="predicted"/>